<dbReference type="SUPFAM" id="SSF46689">
    <property type="entry name" value="Homeodomain-like"/>
    <property type="match status" value="1"/>
</dbReference>
<name>A0A9X4MDP8_9BACT</name>
<dbReference type="Pfam" id="PF00440">
    <property type="entry name" value="TetR_N"/>
    <property type="match status" value="1"/>
</dbReference>
<dbReference type="Proteomes" id="UP001154240">
    <property type="component" value="Unassembled WGS sequence"/>
</dbReference>
<dbReference type="InterPro" id="IPR036271">
    <property type="entry name" value="Tet_transcr_reg_TetR-rel_C_sf"/>
</dbReference>
<dbReference type="EMBL" id="JAPHEH010000001">
    <property type="protein sequence ID" value="MDG4474672.1"/>
    <property type="molecule type" value="Genomic_DNA"/>
</dbReference>
<dbReference type="SUPFAM" id="SSF48498">
    <property type="entry name" value="Tetracyclin repressor-like, C-terminal domain"/>
    <property type="match status" value="1"/>
</dbReference>
<gene>
    <name evidence="6" type="ORF">OLX77_00680</name>
</gene>
<accession>A0A9X4MDP8</accession>
<evidence type="ECO:0000313" key="6">
    <source>
        <dbReference type="EMBL" id="MDG4474672.1"/>
    </source>
</evidence>
<dbReference type="PANTHER" id="PTHR47506">
    <property type="entry name" value="TRANSCRIPTIONAL REGULATORY PROTEIN"/>
    <property type="match status" value="1"/>
</dbReference>
<keyword evidence="1" id="KW-0805">Transcription regulation</keyword>
<dbReference type="Pfam" id="PF21993">
    <property type="entry name" value="TetR_C_13_2"/>
    <property type="match status" value="1"/>
</dbReference>
<dbReference type="GO" id="GO:0003677">
    <property type="term" value="F:DNA binding"/>
    <property type="evidence" value="ECO:0007669"/>
    <property type="project" value="UniProtKB-UniRule"/>
</dbReference>
<sequence length="195" mass="21521">MSTTSKGEKTREHILKTTRKILVTQGFHNTSISAVIAATGVKKGNLYYHFTSKEDLGLAVLEDAKDEFFSFLAKALTGSDPVEKIINSCKAIFREQEKNNFVGGCLFGNTALEMADSNQNFSQVIQEVFSRWIEILEEHLAEARKTGLLPPASQPRLLAKTVVATLEGAIMISRVSKEKNDLNDFLAAITGLLDR</sequence>
<evidence type="ECO:0000313" key="7">
    <source>
        <dbReference type="Proteomes" id="UP001154240"/>
    </source>
</evidence>
<dbReference type="InterPro" id="IPR001647">
    <property type="entry name" value="HTH_TetR"/>
</dbReference>
<dbReference type="Gene3D" id="1.10.357.10">
    <property type="entry name" value="Tetracycline Repressor, domain 2"/>
    <property type="match status" value="1"/>
</dbReference>
<feature type="domain" description="HTH tetR-type" evidence="5">
    <location>
        <begin position="8"/>
        <end position="68"/>
    </location>
</feature>
<dbReference type="InterPro" id="IPR054156">
    <property type="entry name" value="YxaF_TetR_C"/>
</dbReference>
<dbReference type="AlphaFoldDB" id="A0A9X4MDP8"/>
<proteinExistence type="predicted"/>
<keyword evidence="2 4" id="KW-0238">DNA-binding</keyword>
<evidence type="ECO:0000256" key="4">
    <source>
        <dbReference type="PROSITE-ProRule" id="PRU00335"/>
    </source>
</evidence>
<evidence type="ECO:0000256" key="1">
    <source>
        <dbReference type="ARBA" id="ARBA00023015"/>
    </source>
</evidence>
<protein>
    <submittedName>
        <fullName evidence="6">TetR/AcrR family transcriptional regulator</fullName>
    </submittedName>
</protein>
<dbReference type="RefSeq" id="WP_307631653.1">
    <property type="nucleotide sequence ID" value="NZ_JAPHEH010000001.1"/>
</dbReference>
<evidence type="ECO:0000256" key="3">
    <source>
        <dbReference type="ARBA" id="ARBA00023163"/>
    </source>
</evidence>
<evidence type="ECO:0000259" key="5">
    <source>
        <dbReference type="PROSITE" id="PS50977"/>
    </source>
</evidence>
<dbReference type="PANTHER" id="PTHR47506:SF1">
    <property type="entry name" value="HTH-TYPE TRANSCRIPTIONAL REGULATOR YJDC"/>
    <property type="match status" value="1"/>
</dbReference>
<reference evidence="6" key="2">
    <citation type="submission" date="2022-10" db="EMBL/GenBank/DDBJ databases">
        <authorList>
            <person name="Aronson H.S."/>
        </authorList>
    </citation>
    <scope>NUCLEOTIDE SEQUENCE</scope>
    <source>
        <strain evidence="6">RS19-109</strain>
    </source>
</reference>
<dbReference type="PRINTS" id="PR00455">
    <property type="entry name" value="HTHTETR"/>
</dbReference>
<evidence type="ECO:0000256" key="2">
    <source>
        <dbReference type="ARBA" id="ARBA00023125"/>
    </source>
</evidence>
<organism evidence="6 7">
    <name type="scientific">Thiovibrio frasassiensis</name>
    <dbReference type="NCBI Taxonomy" id="2984131"/>
    <lineage>
        <taxon>Bacteria</taxon>
        <taxon>Pseudomonadati</taxon>
        <taxon>Thermodesulfobacteriota</taxon>
        <taxon>Desulfobulbia</taxon>
        <taxon>Desulfobulbales</taxon>
        <taxon>Thiovibrionaceae</taxon>
        <taxon>Thiovibrio</taxon>
    </lineage>
</organism>
<dbReference type="PROSITE" id="PS50977">
    <property type="entry name" value="HTH_TETR_2"/>
    <property type="match status" value="1"/>
</dbReference>
<keyword evidence="7" id="KW-1185">Reference proteome</keyword>
<comment type="caution">
    <text evidence="6">The sequence shown here is derived from an EMBL/GenBank/DDBJ whole genome shotgun (WGS) entry which is preliminary data.</text>
</comment>
<dbReference type="InterPro" id="IPR009057">
    <property type="entry name" value="Homeodomain-like_sf"/>
</dbReference>
<keyword evidence="3" id="KW-0804">Transcription</keyword>
<feature type="DNA-binding region" description="H-T-H motif" evidence="4">
    <location>
        <begin position="31"/>
        <end position="50"/>
    </location>
</feature>
<reference evidence="6" key="1">
    <citation type="journal article" date="2022" name="bioRxiv">
        <title>Thiovibrio frasassiensisgen. nov., sp. nov., an autotrophic, elemental sulfur disproportionating bacterium isolated from sulfidic karst sediment, and proposal of Thiovibrionaceae fam. nov.</title>
        <authorList>
            <person name="Aronson H."/>
            <person name="Thomas C."/>
            <person name="Bhattacharyya M."/>
            <person name="Eckstein S."/>
            <person name="Jensen S."/>
            <person name="Barco R."/>
            <person name="Macalady J."/>
            <person name="Amend J."/>
        </authorList>
    </citation>
    <scope>NUCLEOTIDE SEQUENCE</scope>
    <source>
        <strain evidence="6">RS19-109</strain>
    </source>
</reference>